<reference evidence="5 6" key="1">
    <citation type="journal article" date="2014" name="Genome Announc.">
        <title>Complete Genome Sequences of Fish Pathogenic Weissella ceti Strains WS74 and WS105.</title>
        <authorList>
            <person name="Figueiredo H.C."/>
            <person name="Leal C.A."/>
            <person name="Dorella F.A."/>
            <person name="Carvalho A.F."/>
            <person name="Soares S.C."/>
            <person name="Pereira F.L."/>
            <person name="Azevedo V.A."/>
        </authorList>
    </citation>
    <scope>NUCLEOTIDE SEQUENCE [LARGE SCALE GENOMIC DNA]</scope>
    <source>
        <strain evidence="5 6">WS74</strain>
    </source>
</reference>
<keyword evidence="1" id="KW-0238">DNA-binding</keyword>
<dbReference type="SMART" id="SM00530">
    <property type="entry name" value="HTH_XRE"/>
    <property type="match status" value="1"/>
</dbReference>
<dbReference type="KEGG" id="wci:WS105_1298"/>
<dbReference type="InterPro" id="IPR001387">
    <property type="entry name" value="Cro/C1-type_HTH"/>
</dbReference>
<dbReference type="PATRIC" id="fig|759620.7.peg.1252"/>
<feature type="domain" description="HTH cro/C1-type" evidence="4">
    <location>
        <begin position="7"/>
        <end position="61"/>
    </location>
</feature>
<dbReference type="SUPFAM" id="SSF47413">
    <property type="entry name" value="lambda repressor-like DNA-binding domains"/>
    <property type="match status" value="1"/>
</dbReference>
<gene>
    <name evidence="5" type="ORF">WS74_1304</name>
</gene>
<dbReference type="KEGG" id="wce:WS08_1233"/>
<evidence type="ECO:0000259" key="4">
    <source>
        <dbReference type="PROSITE" id="PS50943"/>
    </source>
</evidence>
<dbReference type="Proteomes" id="UP000029079">
    <property type="component" value="Chromosome"/>
</dbReference>
<name>A0A075U0X5_9LACO</name>
<dbReference type="EMBL" id="CP009223">
    <property type="protein sequence ID" value="AIM63553.1"/>
    <property type="molecule type" value="Genomic_DNA"/>
</dbReference>
<evidence type="ECO:0000313" key="6">
    <source>
        <dbReference type="Proteomes" id="UP000029079"/>
    </source>
</evidence>
<dbReference type="PANTHER" id="PTHR46558:SF13">
    <property type="entry name" value="HTH-TYPE TRANSCRIPTIONAL REGULATOR IMMR"/>
    <property type="match status" value="1"/>
</dbReference>
<keyword evidence="3" id="KW-0812">Transmembrane</keyword>
<dbReference type="PANTHER" id="PTHR46558">
    <property type="entry name" value="TRACRIPTIONAL REGULATORY PROTEIN-RELATED-RELATED"/>
    <property type="match status" value="1"/>
</dbReference>
<feature type="compositionally biased region" description="Basic and acidic residues" evidence="2">
    <location>
        <begin position="307"/>
        <end position="321"/>
    </location>
</feature>
<keyword evidence="3" id="KW-1133">Transmembrane helix</keyword>
<evidence type="ECO:0000256" key="3">
    <source>
        <dbReference type="SAM" id="Phobius"/>
    </source>
</evidence>
<dbReference type="RefSeq" id="WP_009765177.1">
    <property type="nucleotide sequence ID" value="NZ_CP009223.1"/>
</dbReference>
<accession>A0A075U0X5</accession>
<protein>
    <submittedName>
        <fullName evidence="5">Transcriptional regulator, xre family</fullName>
    </submittedName>
</protein>
<sequence length="321" mass="36776">MSFDQDMKQLRKDKGMTQQDLADALHVSRQTVSTWETGKNYPSLDVLKSISDLFDVSFEHLLFGGHEEMVRKQENVAQAIDNDVKLKGRYKKTTIFLSTIISIVVIGLITLGVGYVKGIDTIDRVNPFLQYKTGYAKLPSEKYVKPFNKTNDGYWTEWFADDDMGTEWTKLTLATGMNPGIKDPYVMAYHKGSYVKEARIVPGAVISQMSKHNADTVREYFETGWGSKELKDESQKLNNQIHLGSVISQIRRLNVEKIREYFETGWNSKGWDYESQKLNNRIHLGSEISSAVFPGHMESDDEEQDNKDDFDKLEKKSSEKK</sequence>
<keyword evidence="3" id="KW-0472">Membrane</keyword>
<dbReference type="Gene3D" id="1.10.260.40">
    <property type="entry name" value="lambda repressor-like DNA-binding domains"/>
    <property type="match status" value="1"/>
</dbReference>
<keyword evidence="6" id="KW-1185">Reference proteome</keyword>
<dbReference type="STRING" id="759620.WS105_1298"/>
<dbReference type="GO" id="GO:0003677">
    <property type="term" value="F:DNA binding"/>
    <property type="evidence" value="ECO:0007669"/>
    <property type="project" value="UniProtKB-KW"/>
</dbReference>
<dbReference type="KEGG" id="wct:WS74_1304"/>
<dbReference type="AlphaFoldDB" id="A0A075U0X5"/>
<feature type="region of interest" description="Disordered" evidence="2">
    <location>
        <begin position="293"/>
        <end position="321"/>
    </location>
</feature>
<reference evidence="6" key="2">
    <citation type="submission" date="2014-08" db="EMBL/GenBank/DDBJ databases">
        <title>Complete genome of Weissella ceti strain WS74 isolated from diseased rainbow trout in Brazil.</title>
        <authorList>
            <person name="Figueiredo H.C.P."/>
            <person name="Leal C.A.G."/>
            <person name="Pereira F.L."/>
            <person name="Soares S.C."/>
            <person name="Dorella F.A."/>
            <person name="Carvalho A.F."/>
            <person name="Azevedo V.A.C."/>
        </authorList>
    </citation>
    <scope>NUCLEOTIDE SEQUENCE [LARGE SCALE GENOMIC DNA]</scope>
    <source>
        <strain evidence="6">WS74</strain>
    </source>
</reference>
<evidence type="ECO:0000256" key="1">
    <source>
        <dbReference type="ARBA" id="ARBA00023125"/>
    </source>
</evidence>
<dbReference type="InterPro" id="IPR010982">
    <property type="entry name" value="Lambda_DNA-bd_dom_sf"/>
</dbReference>
<organism evidence="5 6">
    <name type="scientific">Weissella ceti</name>
    <dbReference type="NCBI Taxonomy" id="759620"/>
    <lineage>
        <taxon>Bacteria</taxon>
        <taxon>Bacillati</taxon>
        <taxon>Bacillota</taxon>
        <taxon>Bacilli</taxon>
        <taxon>Lactobacillales</taxon>
        <taxon>Lactobacillaceae</taxon>
        <taxon>Weissella</taxon>
    </lineage>
</organism>
<evidence type="ECO:0000313" key="5">
    <source>
        <dbReference type="EMBL" id="AIM63553.1"/>
    </source>
</evidence>
<dbReference type="PROSITE" id="PS50943">
    <property type="entry name" value="HTH_CROC1"/>
    <property type="match status" value="1"/>
</dbReference>
<feature type="transmembrane region" description="Helical" evidence="3">
    <location>
        <begin position="95"/>
        <end position="116"/>
    </location>
</feature>
<dbReference type="Pfam" id="PF01381">
    <property type="entry name" value="HTH_3"/>
    <property type="match status" value="1"/>
</dbReference>
<dbReference type="OrthoDB" id="9805856at2"/>
<evidence type="ECO:0000256" key="2">
    <source>
        <dbReference type="SAM" id="MobiDB-lite"/>
    </source>
</evidence>
<dbReference type="CDD" id="cd00093">
    <property type="entry name" value="HTH_XRE"/>
    <property type="match status" value="1"/>
</dbReference>
<proteinExistence type="predicted"/>